<dbReference type="EMBL" id="KN834859">
    <property type="protein sequence ID" value="KIK51643.1"/>
    <property type="molecule type" value="Genomic_DNA"/>
</dbReference>
<dbReference type="HOGENOM" id="CLU_2441075_0_0_1"/>
<evidence type="ECO:0000313" key="3">
    <source>
        <dbReference type="Proteomes" id="UP000053593"/>
    </source>
</evidence>
<name>A0A0D0CA07_9AGAR</name>
<dbReference type="Proteomes" id="UP000053593">
    <property type="component" value="Unassembled WGS sequence"/>
</dbReference>
<organism evidence="2 3">
    <name type="scientific">Collybiopsis luxurians FD-317 M1</name>
    <dbReference type="NCBI Taxonomy" id="944289"/>
    <lineage>
        <taxon>Eukaryota</taxon>
        <taxon>Fungi</taxon>
        <taxon>Dikarya</taxon>
        <taxon>Basidiomycota</taxon>
        <taxon>Agaricomycotina</taxon>
        <taxon>Agaricomycetes</taxon>
        <taxon>Agaricomycetidae</taxon>
        <taxon>Agaricales</taxon>
        <taxon>Marasmiineae</taxon>
        <taxon>Omphalotaceae</taxon>
        <taxon>Collybiopsis</taxon>
        <taxon>Collybiopsis luxurians</taxon>
    </lineage>
</organism>
<accession>A0A0D0CA07</accession>
<feature type="compositionally biased region" description="Basic and acidic residues" evidence="1">
    <location>
        <begin position="41"/>
        <end position="75"/>
    </location>
</feature>
<keyword evidence="3" id="KW-1185">Reference proteome</keyword>
<feature type="region of interest" description="Disordered" evidence="1">
    <location>
        <begin position="23"/>
        <end position="90"/>
    </location>
</feature>
<gene>
    <name evidence="2" type="ORF">GYMLUDRAFT_251941</name>
</gene>
<protein>
    <submittedName>
        <fullName evidence="2">Uncharacterized protein</fullName>
    </submittedName>
</protein>
<feature type="compositionally biased region" description="Polar residues" evidence="1">
    <location>
        <begin position="76"/>
        <end position="90"/>
    </location>
</feature>
<dbReference type="AlphaFoldDB" id="A0A0D0CA07"/>
<sequence length="90" mass="10157">MSNVNSDWAQSALEEFEVRSQKLELRSQSRNSKVKVGSQKSKSEVRSRSRKSKVEVGTRKSEVGSRKSDHREKNFDSYSAGTNLPLLPSN</sequence>
<proteinExistence type="predicted"/>
<evidence type="ECO:0000313" key="2">
    <source>
        <dbReference type="EMBL" id="KIK51643.1"/>
    </source>
</evidence>
<reference evidence="2 3" key="1">
    <citation type="submission" date="2014-04" db="EMBL/GenBank/DDBJ databases">
        <title>Evolutionary Origins and Diversification of the Mycorrhizal Mutualists.</title>
        <authorList>
            <consortium name="DOE Joint Genome Institute"/>
            <consortium name="Mycorrhizal Genomics Consortium"/>
            <person name="Kohler A."/>
            <person name="Kuo A."/>
            <person name="Nagy L.G."/>
            <person name="Floudas D."/>
            <person name="Copeland A."/>
            <person name="Barry K.W."/>
            <person name="Cichocki N."/>
            <person name="Veneault-Fourrey C."/>
            <person name="LaButti K."/>
            <person name="Lindquist E.A."/>
            <person name="Lipzen A."/>
            <person name="Lundell T."/>
            <person name="Morin E."/>
            <person name="Murat C."/>
            <person name="Riley R."/>
            <person name="Ohm R."/>
            <person name="Sun H."/>
            <person name="Tunlid A."/>
            <person name="Henrissat B."/>
            <person name="Grigoriev I.V."/>
            <person name="Hibbett D.S."/>
            <person name="Martin F."/>
        </authorList>
    </citation>
    <scope>NUCLEOTIDE SEQUENCE [LARGE SCALE GENOMIC DNA]</scope>
    <source>
        <strain evidence="2 3">FD-317 M1</strain>
    </source>
</reference>
<evidence type="ECO:0000256" key="1">
    <source>
        <dbReference type="SAM" id="MobiDB-lite"/>
    </source>
</evidence>